<feature type="coiled-coil region" evidence="1">
    <location>
        <begin position="89"/>
        <end position="116"/>
    </location>
</feature>
<reference evidence="2" key="1">
    <citation type="journal article" date="2021" name="Proc. Natl. Acad. Sci. U.S.A.">
        <title>A Catalog of Tens of Thousands of Viruses from Human Metagenomes Reveals Hidden Associations with Chronic Diseases.</title>
        <authorList>
            <person name="Tisza M.J."/>
            <person name="Buck C.B."/>
        </authorList>
    </citation>
    <scope>NUCLEOTIDE SEQUENCE</scope>
    <source>
        <strain evidence="2">CtJ7x27</strain>
    </source>
</reference>
<name>A0A8S5S4F9_9CAUD</name>
<accession>A0A8S5S4F9</accession>
<organism evidence="2">
    <name type="scientific">Siphoviridae sp. ctJ7x27</name>
    <dbReference type="NCBI Taxonomy" id="2827835"/>
    <lineage>
        <taxon>Viruses</taxon>
        <taxon>Duplodnaviria</taxon>
        <taxon>Heunggongvirae</taxon>
        <taxon>Uroviricota</taxon>
        <taxon>Caudoviricetes</taxon>
    </lineage>
</organism>
<evidence type="ECO:0000256" key="1">
    <source>
        <dbReference type="SAM" id="Coils"/>
    </source>
</evidence>
<proteinExistence type="predicted"/>
<sequence length="126" mass="14760">MYWGNESDAFWTKKFKEEWVDSVELQKELGVSRMTISRAIADGKFPAGAEISCKVRVWNREFIAPLVEAWKLEITKWRVGRGLPLPEGWDKYVQKLNDFENQMKALDAEKERVKEDFNKQGLYGEV</sequence>
<dbReference type="EMBL" id="BK032517">
    <property type="protein sequence ID" value="DAF45707.1"/>
    <property type="molecule type" value="Genomic_DNA"/>
</dbReference>
<protein>
    <submittedName>
        <fullName evidence="2">Pyocin activator protein PrtN</fullName>
    </submittedName>
</protein>
<evidence type="ECO:0000313" key="2">
    <source>
        <dbReference type="EMBL" id="DAF45707.1"/>
    </source>
</evidence>
<keyword evidence="1" id="KW-0175">Coiled coil</keyword>